<evidence type="ECO:0000256" key="1">
    <source>
        <dbReference type="SAM" id="MobiDB-lite"/>
    </source>
</evidence>
<reference evidence="2 3" key="1">
    <citation type="submission" date="2018-04" db="EMBL/GenBank/DDBJ databases">
        <title>Pararhodobacter oceanense sp. nov., isolated from marine intertidal sediment.</title>
        <authorList>
            <person name="Wang X.-L."/>
            <person name="Du Z.-J."/>
        </authorList>
    </citation>
    <scope>NUCLEOTIDE SEQUENCE [LARGE SCALE GENOMIC DNA]</scope>
    <source>
        <strain evidence="2 3">AM505</strain>
    </source>
</reference>
<dbReference type="Proteomes" id="UP000245911">
    <property type="component" value="Unassembled WGS sequence"/>
</dbReference>
<feature type="region of interest" description="Disordered" evidence="1">
    <location>
        <begin position="79"/>
        <end position="115"/>
    </location>
</feature>
<feature type="compositionally biased region" description="Polar residues" evidence="1">
    <location>
        <begin position="105"/>
        <end position="115"/>
    </location>
</feature>
<proteinExistence type="predicted"/>
<protein>
    <submittedName>
        <fullName evidence="2">Uncharacterized protein</fullName>
    </submittedName>
</protein>
<organism evidence="2 3">
    <name type="scientific">Pararhodobacter oceanensis</name>
    <dbReference type="NCBI Taxonomy" id="2172121"/>
    <lineage>
        <taxon>Bacteria</taxon>
        <taxon>Pseudomonadati</taxon>
        <taxon>Pseudomonadota</taxon>
        <taxon>Alphaproteobacteria</taxon>
        <taxon>Rhodobacterales</taxon>
        <taxon>Paracoccaceae</taxon>
        <taxon>Pararhodobacter</taxon>
    </lineage>
</organism>
<dbReference type="AlphaFoldDB" id="A0A2T8HXR8"/>
<evidence type="ECO:0000313" key="2">
    <source>
        <dbReference type="EMBL" id="PVH30184.1"/>
    </source>
</evidence>
<dbReference type="OrthoDB" id="7778431at2"/>
<evidence type="ECO:0000313" key="3">
    <source>
        <dbReference type="Proteomes" id="UP000245911"/>
    </source>
</evidence>
<dbReference type="RefSeq" id="WP_116556589.1">
    <property type="nucleotide sequence ID" value="NZ_QDKM01000001.1"/>
</dbReference>
<keyword evidence="3" id="KW-1185">Reference proteome</keyword>
<gene>
    <name evidence="2" type="ORF">DDE20_01050</name>
</gene>
<comment type="caution">
    <text evidence="2">The sequence shown here is derived from an EMBL/GenBank/DDBJ whole genome shotgun (WGS) entry which is preliminary data.</text>
</comment>
<name>A0A2T8HXR8_9RHOB</name>
<sequence>MTDHIARMTRDPDDPKALIRESYNIEGITAAECRSILVDWALSLPLDADQPAAAKRLHAARAQIAHPMTALLAEAAAVRSGDAKRRGGRAGKFATMAEETAEETSNPASSTDTGA</sequence>
<dbReference type="EMBL" id="QDKM01000001">
    <property type="protein sequence ID" value="PVH30184.1"/>
    <property type="molecule type" value="Genomic_DNA"/>
</dbReference>
<accession>A0A2T8HXR8</accession>